<proteinExistence type="predicted"/>
<name>A0A1P8UXR9_9RHOB</name>
<keyword evidence="3" id="KW-1185">Reference proteome</keyword>
<protein>
    <recommendedName>
        <fullName evidence="4">D-galactarate dehydratase</fullName>
    </recommendedName>
</protein>
<feature type="region of interest" description="Disordered" evidence="1">
    <location>
        <begin position="1"/>
        <end position="69"/>
    </location>
</feature>
<evidence type="ECO:0000256" key="1">
    <source>
        <dbReference type="SAM" id="MobiDB-lite"/>
    </source>
</evidence>
<evidence type="ECO:0000313" key="3">
    <source>
        <dbReference type="Proteomes" id="UP000187059"/>
    </source>
</evidence>
<feature type="compositionally biased region" description="Low complexity" evidence="1">
    <location>
        <begin position="23"/>
        <end position="48"/>
    </location>
</feature>
<evidence type="ECO:0008006" key="4">
    <source>
        <dbReference type="Google" id="ProtNLM"/>
    </source>
</evidence>
<dbReference type="STRING" id="1250539.Ga0080574_TMP3860"/>
<dbReference type="Proteomes" id="UP000187059">
    <property type="component" value="Chromosome"/>
</dbReference>
<dbReference type="KEGG" id="paby:Ga0080574_TMP3860"/>
<dbReference type="AlphaFoldDB" id="A0A1P8UXR9"/>
<organism evidence="2 3">
    <name type="scientific">Salipiger abyssi</name>
    <dbReference type="NCBI Taxonomy" id="1250539"/>
    <lineage>
        <taxon>Bacteria</taxon>
        <taxon>Pseudomonadati</taxon>
        <taxon>Pseudomonadota</taxon>
        <taxon>Alphaproteobacteria</taxon>
        <taxon>Rhodobacterales</taxon>
        <taxon>Roseobacteraceae</taxon>
        <taxon>Salipiger</taxon>
    </lineage>
</organism>
<dbReference type="EMBL" id="CP015093">
    <property type="protein sequence ID" value="APZ54194.1"/>
    <property type="molecule type" value="Genomic_DNA"/>
</dbReference>
<evidence type="ECO:0000313" key="2">
    <source>
        <dbReference type="EMBL" id="APZ54194.1"/>
    </source>
</evidence>
<accession>A0A1P8UXR9</accession>
<gene>
    <name evidence="2" type="ORF">Ga0080574_TMP3860</name>
</gene>
<reference evidence="2 3" key="1">
    <citation type="submission" date="2016-04" db="EMBL/GenBank/DDBJ databases">
        <title>Deep-sea bacteria in the southern Pacific.</title>
        <authorList>
            <person name="Tang K."/>
        </authorList>
    </citation>
    <scope>NUCLEOTIDE SEQUENCE [LARGE SCALE GENOMIC DNA]</scope>
    <source>
        <strain evidence="2 3">JLT2014</strain>
    </source>
</reference>
<sequence>MLAACSELPRLNAPSSEPAAGGAEATRPQARPAAPPAGARTAEAYDTTTAEERAEASAPQAAGERLLGRSVASLGDPARPGFWVETPLVSAPTQGRVVAPGGKSARVELIPIEGPASGGSRLSLAAMRLIGVPLTDLPTVEIYSGG</sequence>